<comment type="caution">
    <text evidence="2">The sequence shown here is derived from an EMBL/GenBank/DDBJ whole genome shotgun (WGS) entry which is preliminary data.</text>
</comment>
<protein>
    <submittedName>
        <fullName evidence="2">Uncharacterized protein</fullName>
    </submittedName>
</protein>
<name>A0A916P8W7_MYCTX</name>
<organism evidence="2 3">
    <name type="scientific">Mycobacterium tuberculosis</name>
    <dbReference type="NCBI Taxonomy" id="1773"/>
    <lineage>
        <taxon>Bacteria</taxon>
        <taxon>Bacillati</taxon>
        <taxon>Actinomycetota</taxon>
        <taxon>Actinomycetes</taxon>
        <taxon>Mycobacteriales</taxon>
        <taxon>Mycobacteriaceae</taxon>
        <taxon>Mycobacterium</taxon>
        <taxon>Mycobacterium tuberculosis complex</taxon>
    </lineage>
</organism>
<dbReference type="AlphaFoldDB" id="A0A916P8W7"/>
<evidence type="ECO:0000256" key="1">
    <source>
        <dbReference type="SAM" id="MobiDB-lite"/>
    </source>
</evidence>
<dbReference type="EMBL" id="CSBK01001968">
    <property type="protein sequence ID" value="COZ35304.1"/>
    <property type="molecule type" value="Genomic_DNA"/>
</dbReference>
<evidence type="ECO:0000313" key="3">
    <source>
        <dbReference type="Proteomes" id="UP000039021"/>
    </source>
</evidence>
<reference evidence="3" key="1">
    <citation type="submission" date="2015-03" db="EMBL/GenBank/DDBJ databases">
        <authorList>
            <consortium name="Pathogen Informatics"/>
        </authorList>
    </citation>
    <scope>NUCLEOTIDE SEQUENCE [LARGE SCALE GENOMIC DNA]</scope>
    <source>
        <strain evidence="3">N09902308</strain>
    </source>
</reference>
<accession>A0A916P8W7</accession>
<proteinExistence type="predicted"/>
<sequence>MPLRMVSVTSPPAITAPLTSKIAATASSRLNDRCHGRSGPRKPSCCGVRAARS</sequence>
<gene>
    <name evidence="2" type="ORF">ERS007739_03657</name>
</gene>
<evidence type="ECO:0000313" key="2">
    <source>
        <dbReference type="EMBL" id="COZ35304.1"/>
    </source>
</evidence>
<feature type="region of interest" description="Disordered" evidence="1">
    <location>
        <begin position="31"/>
        <end position="53"/>
    </location>
</feature>
<dbReference type="Proteomes" id="UP000039021">
    <property type="component" value="Unassembled WGS sequence"/>
</dbReference>